<keyword evidence="9" id="KW-1185">Reference proteome</keyword>
<feature type="compositionally biased region" description="Polar residues" evidence="6">
    <location>
        <begin position="1220"/>
        <end position="1232"/>
    </location>
</feature>
<feature type="region of interest" description="Disordered" evidence="6">
    <location>
        <begin position="1107"/>
        <end position="1126"/>
    </location>
</feature>
<dbReference type="Pfam" id="PF07714">
    <property type="entry name" value="PK_Tyr_Ser-Thr"/>
    <property type="match status" value="2"/>
</dbReference>
<dbReference type="Gene3D" id="3.30.200.20">
    <property type="entry name" value="Phosphorylase Kinase, domain 1"/>
    <property type="match status" value="2"/>
</dbReference>
<feature type="compositionally biased region" description="Acidic residues" evidence="6">
    <location>
        <begin position="1291"/>
        <end position="1316"/>
    </location>
</feature>
<dbReference type="InterPro" id="IPR000719">
    <property type="entry name" value="Prot_kinase_dom"/>
</dbReference>
<evidence type="ECO:0000256" key="6">
    <source>
        <dbReference type="SAM" id="MobiDB-lite"/>
    </source>
</evidence>
<dbReference type="KEGG" id="acan:ACA1_034560"/>
<feature type="compositionally biased region" description="Gly residues" evidence="6">
    <location>
        <begin position="582"/>
        <end position="591"/>
    </location>
</feature>
<gene>
    <name evidence="8" type="ORF">ACA1_034560</name>
</gene>
<feature type="region of interest" description="Disordered" evidence="6">
    <location>
        <begin position="575"/>
        <end position="633"/>
    </location>
</feature>
<dbReference type="InterPro" id="IPR011009">
    <property type="entry name" value="Kinase-like_dom_sf"/>
</dbReference>
<evidence type="ECO:0000256" key="1">
    <source>
        <dbReference type="ARBA" id="ARBA00022679"/>
    </source>
</evidence>
<feature type="region of interest" description="Disordered" evidence="6">
    <location>
        <begin position="968"/>
        <end position="1045"/>
    </location>
</feature>
<keyword evidence="3 8" id="KW-0418">Kinase</keyword>
<feature type="domain" description="Protein kinase" evidence="7">
    <location>
        <begin position="222"/>
        <end position="476"/>
    </location>
</feature>
<name>L8HE22_ACACF</name>
<protein>
    <submittedName>
        <fullName evidence="8">Protein kinase, putative</fullName>
    </submittedName>
</protein>
<feature type="compositionally biased region" description="Acidic residues" evidence="6">
    <location>
        <begin position="1268"/>
        <end position="1279"/>
    </location>
</feature>
<dbReference type="InterPro" id="IPR017441">
    <property type="entry name" value="Protein_kinase_ATP_BS"/>
</dbReference>
<reference evidence="8 9" key="1">
    <citation type="journal article" date="2013" name="Genome Biol.">
        <title>Genome of Acanthamoeba castellanii highlights extensive lateral gene transfer and early evolution of tyrosine kinase signaling.</title>
        <authorList>
            <person name="Clarke M."/>
            <person name="Lohan A.J."/>
            <person name="Liu B."/>
            <person name="Lagkouvardos I."/>
            <person name="Roy S."/>
            <person name="Zafar N."/>
            <person name="Bertelli C."/>
            <person name="Schilde C."/>
            <person name="Kianianmomeni A."/>
            <person name="Burglin T.R."/>
            <person name="Frech C."/>
            <person name="Turcotte B."/>
            <person name="Kopec K.O."/>
            <person name="Synnott J.M."/>
            <person name="Choo C."/>
            <person name="Paponov I."/>
            <person name="Finkler A."/>
            <person name="Soon Heng Tan C."/>
            <person name="Hutchins A.P."/>
            <person name="Weinmeier T."/>
            <person name="Rattei T."/>
            <person name="Chu J.S."/>
            <person name="Gimenez G."/>
            <person name="Irimia M."/>
            <person name="Rigden D.J."/>
            <person name="Fitzpatrick D.A."/>
            <person name="Lorenzo-Morales J."/>
            <person name="Bateman A."/>
            <person name="Chiu C.H."/>
            <person name="Tang P."/>
            <person name="Hegemann P."/>
            <person name="Fromm H."/>
            <person name="Raoult D."/>
            <person name="Greub G."/>
            <person name="Miranda-Saavedra D."/>
            <person name="Chen N."/>
            <person name="Nash P."/>
            <person name="Ginger M.L."/>
            <person name="Horn M."/>
            <person name="Schaap P."/>
            <person name="Caler L."/>
            <person name="Loftus B."/>
        </authorList>
    </citation>
    <scope>NUCLEOTIDE SEQUENCE [LARGE SCALE GENOMIC DNA]</scope>
    <source>
        <strain evidence="8 9">Neff</strain>
    </source>
</reference>
<feature type="compositionally biased region" description="Basic and acidic residues" evidence="6">
    <location>
        <begin position="992"/>
        <end position="1011"/>
    </location>
</feature>
<keyword evidence="4 5" id="KW-0067">ATP-binding</keyword>
<accession>L8HE22</accession>
<dbReference type="SUPFAM" id="SSF56112">
    <property type="entry name" value="Protein kinase-like (PK-like)"/>
    <property type="match status" value="2"/>
</dbReference>
<dbReference type="STRING" id="1257118.L8HE22"/>
<dbReference type="Proteomes" id="UP000011083">
    <property type="component" value="Unassembled WGS sequence"/>
</dbReference>
<dbReference type="RefSeq" id="XP_004349733.1">
    <property type="nucleotide sequence ID" value="XM_004349683.1"/>
</dbReference>
<dbReference type="VEuPathDB" id="AmoebaDB:ACA1_034560"/>
<dbReference type="Gene3D" id="1.10.510.10">
    <property type="entry name" value="Transferase(Phosphotransferase) domain 1"/>
    <property type="match status" value="2"/>
</dbReference>
<dbReference type="CDD" id="cd13999">
    <property type="entry name" value="STKc_MAP3K-like"/>
    <property type="match status" value="1"/>
</dbReference>
<dbReference type="PRINTS" id="PR00109">
    <property type="entry name" value="TYRKINASE"/>
</dbReference>
<evidence type="ECO:0000256" key="5">
    <source>
        <dbReference type="PROSITE-ProRule" id="PRU10141"/>
    </source>
</evidence>
<evidence type="ECO:0000313" key="8">
    <source>
        <dbReference type="EMBL" id="ELR22611.1"/>
    </source>
</evidence>
<feature type="region of interest" description="Disordered" evidence="6">
    <location>
        <begin position="24"/>
        <end position="186"/>
    </location>
</feature>
<feature type="compositionally biased region" description="Low complexity" evidence="6">
    <location>
        <begin position="1156"/>
        <end position="1181"/>
    </location>
</feature>
<dbReference type="GO" id="GO:0004713">
    <property type="term" value="F:protein tyrosine kinase activity"/>
    <property type="evidence" value="ECO:0007669"/>
    <property type="project" value="InterPro"/>
</dbReference>
<feature type="compositionally biased region" description="Polar residues" evidence="6">
    <location>
        <begin position="1255"/>
        <end position="1266"/>
    </location>
</feature>
<dbReference type="OrthoDB" id="6718656at2759"/>
<keyword evidence="2 5" id="KW-0547">Nucleotide-binding</keyword>
<dbReference type="PROSITE" id="PS00107">
    <property type="entry name" value="PROTEIN_KINASE_ATP"/>
    <property type="match status" value="1"/>
</dbReference>
<feature type="compositionally biased region" description="Polar residues" evidence="6">
    <location>
        <begin position="1012"/>
        <end position="1021"/>
    </location>
</feature>
<feature type="domain" description="Protein kinase" evidence="7">
    <location>
        <begin position="693"/>
        <end position="1091"/>
    </location>
</feature>
<dbReference type="PROSITE" id="PS50011">
    <property type="entry name" value="PROTEIN_KINASE_DOM"/>
    <property type="match status" value="2"/>
</dbReference>
<feature type="compositionally biased region" description="Basic and acidic residues" evidence="6">
    <location>
        <begin position="619"/>
        <end position="632"/>
    </location>
</feature>
<feature type="compositionally biased region" description="Acidic residues" evidence="6">
    <location>
        <begin position="970"/>
        <end position="991"/>
    </location>
</feature>
<feature type="compositionally biased region" description="Basic and acidic residues" evidence="6">
    <location>
        <begin position="1280"/>
        <end position="1290"/>
    </location>
</feature>
<dbReference type="GO" id="GO:0004674">
    <property type="term" value="F:protein serine/threonine kinase activity"/>
    <property type="evidence" value="ECO:0007669"/>
    <property type="project" value="TreeGrafter"/>
</dbReference>
<dbReference type="SMART" id="SM00219">
    <property type="entry name" value="TyrKc"/>
    <property type="match status" value="1"/>
</dbReference>
<dbReference type="PANTHER" id="PTHR44329">
    <property type="entry name" value="SERINE/THREONINE-PROTEIN KINASE TNNI3K-RELATED"/>
    <property type="match status" value="1"/>
</dbReference>
<dbReference type="InterPro" id="IPR051681">
    <property type="entry name" value="Ser/Thr_Kinases-Pseudokinases"/>
</dbReference>
<dbReference type="GO" id="GO:0005524">
    <property type="term" value="F:ATP binding"/>
    <property type="evidence" value="ECO:0007669"/>
    <property type="project" value="UniProtKB-UniRule"/>
</dbReference>
<feature type="compositionally biased region" description="Low complexity" evidence="6">
    <location>
        <begin position="161"/>
        <end position="172"/>
    </location>
</feature>
<dbReference type="GeneID" id="14923545"/>
<feature type="compositionally biased region" description="Acidic residues" evidence="6">
    <location>
        <begin position="1139"/>
        <end position="1155"/>
    </location>
</feature>
<keyword evidence="1" id="KW-0808">Transferase</keyword>
<dbReference type="EMBL" id="KB007879">
    <property type="protein sequence ID" value="ELR22611.1"/>
    <property type="molecule type" value="Genomic_DNA"/>
</dbReference>
<evidence type="ECO:0000256" key="2">
    <source>
        <dbReference type="ARBA" id="ARBA00022741"/>
    </source>
</evidence>
<proteinExistence type="predicted"/>
<dbReference type="PANTHER" id="PTHR44329:SF298">
    <property type="entry name" value="MIXED LINEAGE KINASE DOMAIN-LIKE PROTEIN"/>
    <property type="match status" value="1"/>
</dbReference>
<feature type="compositionally biased region" description="Low complexity" evidence="6">
    <location>
        <begin position="73"/>
        <end position="103"/>
    </location>
</feature>
<feature type="region of interest" description="Disordered" evidence="6">
    <location>
        <begin position="906"/>
        <end position="925"/>
    </location>
</feature>
<dbReference type="InterPro" id="IPR001245">
    <property type="entry name" value="Ser-Thr/Tyr_kinase_cat_dom"/>
</dbReference>
<evidence type="ECO:0000256" key="3">
    <source>
        <dbReference type="ARBA" id="ARBA00022777"/>
    </source>
</evidence>
<sequence>MSEHEGEGLLDSYRCLGNDWLSGAESAGTDKLPGVPPGAAHKGPGGGDGAGLLHSAHRDTEEEMEADSGGSGAYLLSASRVTSNSSDCTDTTSAACSSSSSSDNSDDDGDDGDDGYMTYKGGAGTEEHTYLNSQWDTTDAPGEMQRPQARRAQPVVPPSSPSSSSSSLSVPPQRAAQAVAKAQHGLRATRSRLSINSLPNLLKEKTDELDLDYREINVNELDLEEKPVGKGAFGTIYKGSWRGAKVAIKKLNVLSMTEKELYEFRHEVTLMKSLCHHPNIVDFIGACTTPPHFCLVSKYYANGSVKDYLDRHKDVPWITIVRFARDAAAGVLHLHCEHVVHRDLAARNALVDDNLNVRVCDFGLARRMTAQAQENTSTLLPVAYMAPESIRKQEYSIKSDSFSFGVFLWEIVTRQKPYVGKPLLEVAFGVTIEGLRLKIPDHCPDMFRLLMGKCWETNPEDRPDFYELFLTLEEYLEQLEIEEAHQKERQRKLELARRTEMNSGGPDAAHYAASPLTARGRMPIRIRSTPLMGKAALASPFFGVSTHPLDRSADVSGRMVRSETMLLNSSKKNTFADSKLDGVGGAGGSEGLGASPRERMPRAGSADGVVAQSAGTTESGEHACAREPHDEPLQQQIRVKKGLDGRELAQSPAPLRRKVGWADQEGEESMLLQRSSEVLARLAKRHAIDPAHIVDQFPFENGTHSLICKAKLITSDAADQQSGDGKPLPVAVKRLSNFLRSEKGTREDLLLQAELMLAVRDCPNIVRFLGANLAPENEFLVFQWVKHGSLAQLMYGLGRRWKKLRRQKPLLLVRMAHDVAKAMSYLHEKGIVHYNLEPKNILLDSKYRALLCGFSLARFVNRQADGSKATTTGLAEPFRQPQSSILFSAPEVWNVHLRSGGLRPEATDAAQREETQDTSGPQDHGYASDVYSFGMMLWTLWHGFSHEELKKRRKLVRRVWAAEQRRCEEVEGAAADDENNDDECGVGDDREEWSIKREAETKEEEDQRHEMATSTPESSARSPARGADSTPLRARQRRARAEEQEKGLRDLMLADQMPHDWLNLTEACLAFHPEERPSFDVILPTLKNIWKNWKDALEARGDISQTSAGKAAFPTPPPPGDSPFVSALPERRAVPQEASAEEAEEADDADEDEDASSLSRMSSSAFLSAPSSPFDAASFAFSHHRDGDVPSSLRSLHSFSLSPPLPPQLLPVPVSVTTLKRSAQSSPSFSRTAETRRCTGGDGGGDDDDDDRNSLDPTSGRPSTLPDSDGEDRVNEEEEARVAERARLEGEKEEEEEENEAGDDGIDEGDTLDSYEESSLLTCVPSADLRREL</sequence>
<evidence type="ECO:0000259" key="7">
    <source>
        <dbReference type="PROSITE" id="PS50011"/>
    </source>
</evidence>
<organism evidence="8 9">
    <name type="scientific">Acanthamoeba castellanii (strain ATCC 30010 / Neff)</name>
    <dbReference type="NCBI Taxonomy" id="1257118"/>
    <lineage>
        <taxon>Eukaryota</taxon>
        <taxon>Amoebozoa</taxon>
        <taxon>Discosea</taxon>
        <taxon>Longamoebia</taxon>
        <taxon>Centramoebida</taxon>
        <taxon>Acanthamoebidae</taxon>
        <taxon>Acanthamoeba</taxon>
    </lineage>
</organism>
<feature type="compositionally biased region" description="Low complexity" evidence="6">
    <location>
        <begin position="1189"/>
        <end position="1202"/>
    </location>
</feature>
<feature type="compositionally biased region" description="Acidic residues" evidence="6">
    <location>
        <begin position="104"/>
        <end position="114"/>
    </location>
</feature>
<dbReference type="InterPro" id="IPR020635">
    <property type="entry name" value="Tyr_kinase_cat_dom"/>
</dbReference>
<dbReference type="FunFam" id="3.30.200.20:FF:000180">
    <property type="entry name" value="serine/threonine-protein kinase STY46-like"/>
    <property type="match status" value="1"/>
</dbReference>
<feature type="region of interest" description="Disordered" evidence="6">
    <location>
        <begin position="1131"/>
        <end position="1333"/>
    </location>
</feature>
<feature type="binding site" evidence="5">
    <location>
        <position position="250"/>
    </location>
    <ligand>
        <name>ATP</name>
        <dbReference type="ChEBI" id="CHEBI:30616"/>
    </ligand>
</feature>
<evidence type="ECO:0000313" key="9">
    <source>
        <dbReference type="Proteomes" id="UP000011083"/>
    </source>
</evidence>
<evidence type="ECO:0000256" key="4">
    <source>
        <dbReference type="ARBA" id="ARBA00022840"/>
    </source>
</evidence>